<comment type="caution">
    <text evidence="2">The sequence shown here is derived from an EMBL/GenBank/DDBJ whole genome shotgun (WGS) entry which is preliminary data.</text>
</comment>
<feature type="region of interest" description="Disordered" evidence="1">
    <location>
        <begin position="73"/>
        <end position="139"/>
    </location>
</feature>
<evidence type="ECO:0000313" key="2">
    <source>
        <dbReference type="EMBL" id="KAJ8552916.1"/>
    </source>
</evidence>
<proteinExistence type="predicted"/>
<evidence type="ECO:0000313" key="3">
    <source>
        <dbReference type="Proteomes" id="UP001152561"/>
    </source>
</evidence>
<feature type="compositionally biased region" description="Polar residues" evidence="1">
    <location>
        <begin position="73"/>
        <end position="97"/>
    </location>
</feature>
<accession>A0A9Q1M6U1</accession>
<organism evidence="2 3">
    <name type="scientific">Anisodus acutangulus</name>
    <dbReference type="NCBI Taxonomy" id="402998"/>
    <lineage>
        <taxon>Eukaryota</taxon>
        <taxon>Viridiplantae</taxon>
        <taxon>Streptophyta</taxon>
        <taxon>Embryophyta</taxon>
        <taxon>Tracheophyta</taxon>
        <taxon>Spermatophyta</taxon>
        <taxon>Magnoliopsida</taxon>
        <taxon>eudicotyledons</taxon>
        <taxon>Gunneridae</taxon>
        <taxon>Pentapetalae</taxon>
        <taxon>asterids</taxon>
        <taxon>lamiids</taxon>
        <taxon>Solanales</taxon>
        <taxon>Solanaceae</taxon>
        <taxon>Solanoideae</taxon>
        <taxon>Hyoscyameae</taxon>
        <taxon>Anisodus</taxon>
    </lineage>
</organism>
<evidence type="ECO:0000256" key="1">
    <source>
        <dbReference type="SAM" id="MobiDB-lite"/>
    </source>
</evidence>
<protein>
    <submittedName>
        <fullName evidence="2">Uncharacterized protein</fullName>
    </submittedName>
</protein>
<dbReference type="AlphaFoldDB" id="A0A9Q1M6U1"/>
<gene>
    <name evidence="2" type="ORF">K7X08_020309</name>
</gene>
<sequence length="243" mass="27286">MDPRKITDDNQSQFNPELQERYEDLVAQQLDLQNTMETRHQELHDDFNKRQSKLFQLVNALKGTLDGLQLQHNLRSNPASSNGNGREQNLQSGQGPNPVNVANARRPVFESAQARTSGYSPKPSPRLALPSTVPNNQNWNRRVISPADMQATRAHGLCFFCDKKYAPGHKCVLPKQLYVMELEFPLKEEPGGEVSSEPVSDVPLVNEEWVPAGDTPVIYFCALSRLEGAQTIHVVGYNDKRPI</sequence>
<name>A0A9Q1M6U1_9SOLA</name>
<dbReference type="OrthoDB" id="1216382at2759"/>
<dbReference type="EMBL" id="JAJAGQ010000009">
    <property type="protein sequence ID" value="KAJ8552916.1"/>
    <property type="molecule type" value="Genomic_DNA"/>
</dbReference>
<reference evidence="3" key="1">
    <citation type="journal article" date="2023" name="Proc. Natl. Acad. Sci. U.S.A.">
        <title>Genomic and structural basis for evolution of tropane alkaloid biosynthesis.</title>
        <authorList>
            <person name="Wanga Y.-J."/>
            <person name="Taina T."/>
            <person name="Yua J.-Y."/>
            <person name="Lia J."/>
            <person name="Xua B."/>
            <person name="Chenc J."/>
            <person name="D'Auriad J.C."/>
            <person name="Huanga J.-P."/>
            <person name="Huanga S.-X."/>
        </authorList>
    </citation>
    <scope>NUCLEOTIDE SEQUENCE [LARGE SCALE GENOMIC DNA]</scope>
    <source>
        <strain evidence="3">cv. KIB-2019</strain>
    </source>
</reference>
<dbReference type="Proteomes" id="UP001152561">
    <property type="component" value="Unassembled WGS sequence"/>
</dbReference>
<keyword evidence="3" id="KW-1185">Reference proteome</keyword>